<dbReference type="InterPro" id="IPR029044">
    <property type="entry name" value="Nucleotide-diphossugar_trans"/>
</dbReference>
<dbReference type="AlphaFoldDB" id="K2QNB9"/>
<dbReference type="OrthoDB" id="9815923at2"/>
<dbReference type="GO" id="GO:0016740">
    <property type="term" value="F:transferase activity"/>
    <property type="evidence" value="ECO:0007669"/>
    <property type="project" value="UniProtKB-KW"/>
</dbReference>
<protein>
    <submittedName>
        <fullName evidence="3">Family 2 glycosyl transferase</fullName>
    </submittedName>
</protein>
<comment type="similarity">
    <text evidence="1">Belongs to the glycosyltransferase 2 family. WaaE/KdtX subfamily.</text>
</comment>
<sequence length="251" mass="29905">MRKLTIIIPTLNEEFHIDEVIKSASFADEILIIDSYSSDKTVEIAQSHNVKILKREFDGFSSQKNYAIERAANDWIFILDADERIPQPLKEEIMNVLKDGESEFVAYDVLCSHIFMNRRMEHSTFKNEWKLRLFNRQFCMHGKKLVHEDMIINGPKSRLKNHFDHYTYRSYDRFIAKKNHYARLQAEENFKKNKKPSLFHFIIKPPFRFFNQYILRGGFLDGFPGFASAYINSYGVMTRYIKLWLLHNKMN</sequence>
<dbReference type="InterPro" id="IPR001173">
    <property type="entry name" value="Glyco_trans_2-like"/>
</dbReference>
<feature type="domain" description="Glycosyltransferase 2-like" evidence="2">
    <location>
        <begin position="5"/>
        <end position="136"/>
    </location>
</feature>
<dbReference type="Pfam" id="PF00535">
    <property type="entry name" value="Glycos_transf_2"/>
    <property type="match status" value="1"/>
</dbReference>
<dbReference type="PANTHER" id="PTHR43630">
    <property type="entry name" value="POLY-BETA-1,6-N-ACETYL-D-GLUCOSAMINE SYNTHASE"/>
    <property type="match status" value="1"/>
</dbReference>
<evidence type="ECO:0000256" key="1">
    <source>
        <dbReference type="ARBA" id="ARBA00038494"/>
    </source>
</evidence>
<keyword evidence="4" id="KW-1185">Reference proteome</keyword>
<dbReference type="STRING" id="555500.I215_02328"/>
<dbReference type="SUPFAM" id="SSF53448">
    <property type="entry name" value="Nucleotide-diphospho-sugar transferases"/>
    <property type="match status" value="1"/>
</dbReference>
<dbReference type="Gene3D" id="3.90.550.10">
    <property type="entry name" value="Spore Coat Polysaccharide Biosynthesis Protein SpsA, Chain A"/>
    <property type="match status" value="1"/>
</dbReference>
<reference evidence="3 4" key="1">
    <citation type="journal article" date="2012" name="J. Bacteriol.">
        <title>Genome Sequence of Galbibacter marinum Type Strain ck-I2-15.</title>
        <authorList>
            <person name="Lai Q."/>
            <person name="Li C."/>
            <person name="Shao Z."/>
        </authorList>
    </citation>
    <scope>NUCLEOTIDE SEQUENCE [LARGE SCALE GENOMIC DNA]</scope>
    <source>
        <strain evidence="4">ck-I2-15</strain>
    </source>
</reference>
<dbReference type="RefSeq" id="WP_008990341.1">
    <property type="nucleotide sequence ID" value="NZ_AMSG01000002.1"/>
</dbReference>
<dbReference type="EMBL" id="AMSG01000002">
    <property type="protein sequence ID" value="EKF56322.1"/>
    <property type="molecule type" value="Genomic_DNA"/>
</dbReference>
<proteinExistence type="inferred from homology"/>
<organism evidence="3 4">
    <name type="scientific">Galbibacter marinus</name>
    <dbReference type="NCBI Taxonomy" id="555500"/>
    <lineage>
        <taxon>Bacteria</taxon>
        <taxon>Pseudomonadati</taxon>
        <taxon>Bacteroidota</taxon>
        <taxon>Flavobacteriia</taxon>
        <taxon>Flavobacteriales</taxon>
        <taxon>Flavobacteriaceae</taxon>
        <taxon>Galbibacter</taxon>
    </lineage>
</organism>
<dbReference type="PANTHER" id="PTHR43630:SF2">
    <property type="entry name" value="GLYCOSYLTRANSFERASE"/>
    <property type="match status" value="1"/>
</dbReference>
<dbReference type="eggNOG" id="COG0463">
    <property type="taxonomic scope" value="Bacteria"/>
</dbReference>
<name>K2QNB9_9FLAO</name>
<evidence type="ECO:0000259" key="2">
    <source>
        <dbReference type="Pfam" id="PF00535"/>
    </source>
</evidence>
<accession>K2QNB9</accession>
<keyword evidence="3" id="KW-0808">Transferase</keyword>
<dbReference type="CDD" id="cd02511">
    <property type="entry name" value="Beta4Glucosyltransferase"/>
    <property type="match status" value="1"/>
</dbReference>
<comment type="caution">
    <text evidence="3">The sequence shown here is derived from an EMBL/GenBank/DDBJ whole genome shotgun (WGS) entry which is preliminary data.</text>
</comment>
<evidence type="ECO:0000313" key="4">
    <source>
        <dbReference type="Proteomes" id="UP000007364"/>
    </source>
</evidence>
<evidence type="ECO:0000313" key="3">
    <source>
        <dbReference type="EMBL" id="EKF56322.1"/>
    </source>
</evidence>
<dbReference type="Proteomes" id="UP000007364">
    <property type="component" value="Unassembled WGS sequence"/>
</dbReference>
<gene>
    <name evidence="3" type="ORF">I215_02328</name>
</gene>